<evidence type="ECO:0000313" key="3">
    <source>
        <dbReference type="EMBL" id="KAF9071687.1"/>
    </source>
</evidence>
<reference evidence="3" key="1">
    <citation type="submission" date="2020-11" db="EMBL/GenBank/DDBJ databases">
        <authorList>
            <consortium name="DOE Joint Genome Institute"/>
            <person name="Ahrendt S."/>
            <person name="Riley R."/>
            <person name="Andreopoulos W."/>
            <person name="Labutti K."/>
            <person name="Pangilinan J."/>
            <person name="Ruiz-Duenas F.J."/>
            <person name="Barrasa J.M."/>
            <person name="Sanchez-Garcia M."/>
            <person name="Camarero S."/>
            <person name="Miyauchi S."/>
            <person name="Serrano A."/>
            <person name="Linde D."/>
            <person name="Babiker R."/>
            <person name="Drula E."/>
            <person name="Ayuso-Fernandez I."/>
            <person name="Pacheco R."/>
            <person name="Padilla G."/>
            <person name="Ferreira P."/>
            <person name="Barriuso J."/>
            <person name="Kellner H."/>
            <person name="Castanera R."/>
            <person name="Alfaro M."/>
            <person name="Ramirez L."/>
            <person name="Pisabarro A.G."/>
            <person name="Kuo A."/>
            <person name="Tritt A."/>
            <person name="Lipzen A."/>
            <person name="He G."/>
            <person name="Yan M."/>
            <person name="Ng V."/>
            <person name="Cullen D."/>
            <person name="Martin F."/>
            <person name="Rosso M.-N."/>
            <person name="Henrissat B."/>
            <person name="Hibbett D."/>
            <person name="Martinez A.T."/>
            <person name="Grigoriev I.V."/>
        </authorList>
    </citation>
    <scope>NUCLEOTIDE SEQUENCE</scope>
    <source>
        <strain evidence="3">AH 40177</strain>
    </source>
</reference>
<dbReference type="InterPro" id="IPR011993">
    <property type="entry name" value="PH-like_dom_sf"/>
</dbReference>
<feature type="domain" description="PH" evidence="2">
    <location>
        <begin position="137"/>
        <end position="261"/>
    </location>
</feature>
<dbReference type="Pfam" id="PF15410">
    <property type="entry name" value="PH_9"/>
    <property type="match status" value="1"/>
</dbReference>
<dbReference type="OrthoDB" id="2157641at2759"/>
<dbReference type="EMBL" id="JADNRY010000030">
    <property type="protein sequence ID" value="KAF9071687.1"/>
    <property type="molecule type" value="Genomic_DNA"/>
</dbReference>
<evidence type="ECO:0000259" key="2">
    <source>
        <dbReference type="SMART" id="SM00233"/>
    </source>
</evidence>
<name>A0A9P5UA56_9AGAR</name>
<dbReference type="InterPro" id="IPR041681">
    <property type="entry name" value="PH_9"/>
</dbReference>
<organism evidence="3 4">
    <name type="scientific">Rhodocollybia butyracea</name>
    <dbReference type="NCBI Taxonomy" id="206335"/>
    <lineage>
        <taxon>Eukaryota</taxon>
        <taxon>Fungi</taxon>
        <taxon>Dikarya</taxon>
        <taxon>Basidiomycota</taxon>
        <taxon>Agaricomycotina</taxon>
        <taxon>Agaricomycetes</taxon>
        <taxon>Agaricomycetidae</taxon>
        <taxon>Agaricales</taxon>
        <taxon>Marasmiineae</taxon>
        <taxon>Omphalotaceae</taxon>
        <taxon>Rhodocollybia</taxon>
    </lineage>
</organism>
<evidence type="ECO:0000313" key="4">
    <source>
        <dbReference type="Proteomes" id="UP000772434"/>
    </source>
</evidence>
<feature type="region of interest" description="Disordered" evidence="1">
    <location>
        <begin position="286"/>
        <end position="316"/>
    </location>
</feature>
<feature type="compositionally biased region" description="Polar residues" evidence="1">
    <location>
        <begin position="302"/>
        <end position="313"/>
    </location>
</feature>
<dbReference type="Gene3D" id="2.30.29.30">
    <property type="entry name" value="Pleckstrin-homology domain (PH domain)/Phosphotyrosine-binding domain (PTB)"/>
    <property type="match status" value="1"/>
</dbReference>
<accession>A0A9P5UA56</accession>
<dbReference type="AlphaFoldDB" id="A0A9P5UA56"/>
<feature type="compositionally biased region" description="Basic and acidic residues" evidence="1">
    <location>
        <begin position="286"/>
        <end position="301"/>
    </location>
</feature>
<dbReference type="InterPro" id="IPR001849">
    <property type="entry name" value="PH_domain"/>
</dbReference>
<evidence type="ECO:0000256" key="1">
    <source>
        <dbReference type="SAM" id="MobiDB-lite"/>
    </source>
</evidence>
<dbReference type="SUPFAM" id="SSF50729">
    <property type="entry name" value="PH domain-like"/>
    <property type="match status" value="1"/>
</dbReference>
<protein>
    <submittedName>
        <fullName evidence="3">Pleckstrin homology domain-containing protein</fullName>
    </submittedName>
</protein>
<proteinExistence type="predicted"/>
<gene>
    <name evidence="3" type="ORF">BDP27DRAFT_497329</name>
</gene>
<dbReference type="SMART" id="SM00233">
    <property type="entry name" value="PH"/>
    <property type="match status" value="1"/>
</dbReference>
<sequence>MENLLKEWYNAIKSQQILQPSNTGQTSLSPGGPMLSNRSLKRGSIRGIQSIMEQGGYSINGSIDGRVSPSPSFAASANEVTHGSSSSFLSPARGFPSNFSHTIIRETQDNDDRSVHSDAVSTYSITDEELALLGAPWAKEGMLCRKQYWEAANKRAKDKNWLDVFVVIQKGDLSMFTFGENGAGGSGVIGGGNWLSNAHPVGVVQLSHSLSHALSPPGYNQQRTYCMCLTLSNGGMYYFQAGTEELLNEWVSTCNYWAARTSKEPLAQAGGVTNMEYGWNRVLDPAHTRSQSDNESVRDSDVTNIPSGKSSGMFNWRKGAAPRNDQIVINDWKPPMSLWIVSPHDEETQLDALRKQVESLKKDLQKHNELREPMSALYQPRTSNAIKAMSNWEKKSQYLLTEIVKYDSYIDSLQVAVSLRLKKRNEKL</sequence>
<keyword evidence="4" id="KW-1185">Reference proteome</keyword>
<comment type="caution">
    <text evidence="3">The sequence shown here is derived from an EMBL/GenBank/DDBJ whole genome shotgun (WGS) entry which is preliminary data.</text>
</comment>
<dbReference type="Proteomes" id="UP000772434">
    <property type="component" value="Unassembled WGS sequence"/>
</dbReference>